<evidence type="ECO:0000313" key="14">
    <source>
        <dbReference type="Proteomes" id="UP000289841"/>
    </source>
</evidence>
<evidence type="ECO:0000256" key="1">
    <source>
        <dbReference type="ARBA" id="ARBA00004141"/>
    </source>
</evidence>
<evidence type="ECO:0000256" key="8">
    <source>
        <dbReference type="PROSITE-ProRule" id="PRU00703"/>
    </source>
</evidence>
<name>A0A449BEA3_HAPAX</name>
<gene>
    <name evidence="13" type="primary">yfjD</name>
    <name evidence="13" type="ORF">NCTC10138_01163</name>
</gene>
<dbReference type="SMART" id="SM00116">
    <property type="entry name" value="CBS"/>
    <property type="match status" value="2"/>
</dbReference>
<feature type="transmembrane region" description="Helical" evidence="10">
    <location>
        <begin position="99"/>
        <end position="123"/>
    </location>
</feature>
<dbReference type="SUPFAM" id="SSF54631">
    <property type="entry name" value="CBS-domain pair"/>
    <property type="match status" value="1"/>
</dbReference>
<organism evidence="13 14">
    <name type="scientific">Haploplasma axanthum</name>
    <name type="common">Acholeplasma axanthum</name>
    <dbReference type="NCBI Taxonomy" id="29552"/>
    <lineage>
        <taxon>Bacteria</taxon>
        <taxon>Bacillati</taxon>
        <taxon>Mycoplasmatota</taxon>
        <taxon>Mollicutes</taxon>
        <taxon>Acholeplasmatales</taxon>
        <taxon>Acholeplasmataceae</taxon>
        <taxon>Haploplasma</taxon>
    </lineage>
</organism>
<dbReference type="InterPro" id="IPR000644">
    <property type="entry name" value="CBS_dom"/>
</dbReference>
<dbReference type="PROSITE" id="PS51371">
    <property type="entry name" value="CBS"/>
    <property type="match status" value="2"/>
</dbReference>
<evidence type="ECO:0000256" key="10">
    <source>
        <dbReference type="SAM" id="Phobius"/>
    </source>
</evidence>
<evidence type="ECO:0000256" key="2">
    <source>
        <dbReference type="ARBA" id="ARBA00006337"/>
    </source>
</evidence>
<dbReference type="GO" id="GO:0005886">
    <property type="term" value="C:plasma membrane"/>
    <property type="evidence" value="ECO:0007669"/>
    <property type="project" value="TreeGrafter"/>
</dbReference>
<dbReference type="EMBL" id="LR215048">
    <property type="protein sequence ID" value="VEU80781.1"/>
    <property type="molecule type" value="Genomic_DNA"/>
</dbReference>
<dbReference type="Pfam" id="PF00571">
    <property type="entry name" value="CBS"/>
    <property type="match status" value="2"/>
</dbReference>
<dbReference type="InterPro" id="IPR036318">
    <property type="entry name" value="FAD-bd_PCMH-like_sf"/>
</dbReference>
<dbReference type="GO" id="GO:0050660">
    <property type="term" value="F:flavin adenine dinucleotide binding"/>
    <property type="evidence" value="ECO:0007669"/>
    <property type="project" value="InterPro"/>
</dbReference>
<dbReference type="STRING" id="1278311.GCA_000428705_01334"/>
<dbReference type="Proteomes" id="UP000289841">
    <property type="component" value="Chromosome"/>
</dbReference>
<feature type="transmembrane region" description="Helical" evidence="10">
    <location>
        <begin position="6"/>
        <end position="30"/>
    </location>
</feature>
<dbReference type="InterPro" id="IPR005170">
    <property type="entry name" value="Transptr-assoc_dom"/>
</dbReference>
<feature type="transmembrane region" description="Helical" evidence="10">
    <location>
        <begin position="59"/>
        <end position="79"/>
    </location>
</feature>
<dbReference type="Pfam" id="PF03471">
    <property type="entry name" value="CorC_HlyC"/>
    <property type="match status" value="1"/>
</dbReference>
<evidence type="ECO:0000256" key="3">
    <source>
        <dbReference type="ARBA" id="ARBA00022692"/>
    </source>
</evidence>
<dbReference type="Gene3D" id="3.10.580.10">
    <property type="entry name" value="CBS-domain"/>
    <property type="match status" value="1"/>
</dbReference>
<dbReference type="SMART" id="SM01091">
    <property type="entry name" value="CorC_HlyC"/>
    <property type="match status" value="1"/>
</dbReference>
<evidence type="ECO:0000259" key="12">
    <source>
        <dbReference type="PROSITE" id="PS51846"/>
    </source>
</evidence>
<protein>
    <submittedName>
        <fullName evidence="13">Mg2+ and Co2+ transporter CorB</fullName>
    </submittedName>
</protein>
<keyword evidence="7 9" id="KW-0472">Membrane</keyword>
<dbReference type="PROSITE" id="PS51846">
    <property type="entry name" value="CNNM"/>
    <property type="match status" value="1"/>
</dbReference>
<dbReference type="InterPro" id="IPR002550">
    <property type="entry name" value="CNNM"/>
</dbReference>
<dbReference type="InterPro" id="IPR044751">
    <property type="entry name" value="Ion_transp-like_CBS"/>
</dbReference>
<sequence>MGVLTNVLLIILLILINAFFAGSEAALVAANEIKVKSDSDNGNKRAKLTLKYIKNPTNFLSTIQVGITFIGFINGFLAAEAFTEPILKLLGESFLESSLWQGLIKIVITIILTYLQVVFGELVPKKIAIQNPEKFIYRTVGVLNVINKIMRVLVILLTKSANGISRLLGIKEQKEEMTEDELRMLVIGSGDAIKEREKEMIEKVLDFDDQYVSEVMTHRTEVTGIDINMSFDDIIECIKNEGFSRIPVYEESIDNIVGILHVKDLLYYALKHEKINIRKILRKPFYIPESMKTAELFKEMQKTKNHMAIVIDEFGGTSGIVTIEDLLEEIVGNIFDEYDDITEDVIVIDDTTYIIDGLASIDDVEDKIKAGLPVDEYDTLSGFILGEIGHFPEKDEKIQFDYNGFNYEVVEYNERVIEKVKVTKLDSNLEVGDDNE</sequence>
<keyword evidence="5 9" id="KW-1133">Transmembrane helix</keyword>
<feature type="domain" description="CNNM transmembrane" evidence="12">
    <location>
        <begin position="1"/>
        <end position="200"/>
    </location>
</feature>
<dbReference type="AlphaFoldDB" id="A0A449BEA3"/>
<evidence type="ECO:0000256" key="9">
    <source>
        <dbReference type="PROSITE-ProRule" id="PRU01193"/>
    </source>
</evidence>
<evidence type="ECO:0000313" key="13">
    <source>
        <dbReference type="EMBL" id="VEU80781.1"/>
    </source>
</evidence>
<keyword evidence="6 8" id="KW-0129">CBS domain</keyword>
<feature type="domain" description="CBS" evidence="11">
    <location>
        <begin position="216"/>
        <end position="275"/>
    </location>
</feature>
<evidence type="ECO:0000259" key="11">
    <source>
        <dbReference type="PROSITE" id="PS51371"/>
    </source>
</evidence>
<proteinExistence type="inferred from homology"/>
<comment type="similarity">
    <text evidence="2">Belongs to the UPF0053 family.</text>
</comment>
<keyword evidence="14" id="KW-1185">Reference proteome</keyword>
<dbReference type="OrthoDB" id="9798188at2"/>
<keyword evidence="4" id="KW-0677">Repeat</keyword>
<evidence type="ECO:0000256" key="6">
    <source>
        <dbReference type="ARBA" id="ARBA00023122"/>
    </source>
</evidence>
<dbReference type="PANTHER" id="PTHR22777">
    <property type="entry name" value="HEMOLYSIN-RELATED"/>
    <property type="match status" value="1"/>
</dbReference>
<keyword evidence="3 9" id="KW-0812">Transmembrane</keyword>
<dbReference type="InterPro" id="IPR046342">
    <property type="entry name" value="CBS_dom_sf"/>
</dbReference>
<dbReference type="SUPFAM" id="SSF56176">
    <property type="entry name" value="FAD-binding/transporter-associated domain-like"/>
    <property type="match status" value="1"/>
</dbReference>
<reference evidence="13 14" key="1">
    <citation type="submission" date="2019-01" db="EMBL/GenBank/DDBJ databases">
        <authorList>
            <consortium name="Pathogen Informatics"/>
        </authorList>
    </citation>
    <scope>NUCLEOTIDE SEQUENCE [LARGE SCALE GENOMIC DNA]</scope>
    <source>
        <strain evidence="13 14">NCTC10138</strain>
    </source>
</reference>
<evidence type="ECO:0000256" key="4">
    <source>
        <dbReference type="ARBA" id="ARBA00022737"/>
    </source>
</evidence>
<dbReference type="InterPro" id="IPR016169">
    <property type="entry name" value="FAD-bd_PCMH_sub2"/>
</dbReference>
<dbReference type="Gene3D" id="3.30.465.10">
    <property type="match status" value="1"/>
</dbReference>
<feature type="domain" description="CBS" evidence="11">
    <location>
        <begin position="280"/>
        <end position="337"/>
    </location>
</feature>
<dbReference type="CDD" id="cd04590">
    <property type="entry name" value="CBS_pair_CorC_HlyC_assoc"/>
    <property type="match status" value="1"/>
</dbReference>
<comment type="subcellular location">
    <subcellularLocation>
        <location evidence="1">Membrane</location>
        <topology evidence="1">Multi-pass membrane protein</topology>
    </subcellularLocation>
</comment>
<dbReference type="KEGG" id="aaxa:NCTC10138_01163"/>
<dbReference type="PANTHER" id="PTHR22777:SF17">
    <property type="entry name" value="UPF0053 PROTEIN SLL0260"/>
    <property type="match status" value="1"/>
</dbReference>
<dbReference type="RefSeq" id="WP_035375810.1">
    <property type="nucleotide sequence ID" value="NZ_LR215048.1"/>
</dbReference>
<dbReference type="Pfam" id="PF01595">
    <property type="entry name" value="CNNM"/>
    <property type="match status" value="1"/>
</dbReference>
<evidence type="ECO:0000256" key="5">
    <source>
        <dbReference type="ARBA" id="ARBA00022989"/>
    </source>
</evidence>
<evidence type="ECO:0000256" key="7">
    <source>
        <dbReference type="ARBA" id="ARBA00023136"/>
    </source>
</evidence>
<accession>A0A449BEA3</accession>
<dbReference type="FunFam" id="3.10.580.10:FF:000002">
    <property type="entry name" value="Magnesium/cobalt efflux protein CorC"/>
    <property type="match status" value="1"/>
</dbReference>